<organism evidence="5 6">
    <name type="scientific">Oceanobacillus jordanicus</name>
    <dbReference type="NCBI Taxonomy" id="2867266"/>
    <lineage>
        <taxon>Bacteria</taxon>
        <taxon>Bacillati</taxon>
        <taxon>Bacillota</taxon>
        <taxon>Bacilli</taxon>
        <taxon>Bacillales</taxon>
        <taxon>Bacillaceae</taxon>
        <taxon>Oceanobacillus</taxon>
    </lineage>
</organism>
<name>A0AAW5BCP8_9BACI</name>
<comment type="subcellular location">
    <subcellularLocation>
        <location evidence="4">Cytoplasm</location>
    </subcellularLocation>
</comment>
<dbReference type="SUPFAM" id="SSF141457">
    <property type="entry name" value="BH3618-like"/>
    <property type="match status" value="1"/>
</dbReference>
<keyword evidence="6" id="KW-1185">Reference proteome</keyword>
<dbReference type="InterPro" id="IPR024046">
    <property type="entry name" value="Flagellar_assmbl_FliW_dom_sf"/>
</dbReference>
<proteinExistence type="inferred from homology"/>
<keyword evidence="3 4" id="KW-0810">Translation regulation</keyword>
<evidence type="ECO:0000313" key="5">
    <source>
        <dbReference type="EMBL" id="MCG3420572.1"/>
    </source>
</evidence>
<keyword evidence="5" id="KW-0969">Cilium</keyword>
<dbReference type="RefSeq" id="WP_238020978.1">
    <property type="nucleotide sequence ID" value="NZ_JAIFZM010000015.1"/>
</dbReference>
<dbReference type="GO" id="GO:0044780">
    <property type="term" value="P:bacterial-type flagellum assembly"/>
    <property type="evidence" value="ECO:0007669"/>
    <property type="project" value="UniProtKB-UniRule"/>
</dbReference>
<reference evidence="5 6" key="1">
    <citation type="journal article" date="2022" name="Evol. Bioinform. Online">
        <title>Draft Genome Sequence of Oceanobacillus jordanicus Strain GSFE11, a Halotolerant Plant Growth-Promoting Bacterial Endophyte Isolated From the Jordan Valley.</title>
        <authorList>
            <person name="Alhindi T."/>
            <person name="Albdaiwi R."/>
        </authorList>
    </citation>
    <scope>NUCLEOTIDE SEQUENCE [LARGE SCALE GENOMIC DNA]</scope>
    <source>
        <strain evidence="5 6">GSFE11</strain>
    </source>
</reference>
<dbReference type="EMBL" id="JAIFZM010000015">
    <property type="protein sequence ID" value="MCG3420572.1"/>
    <property type="molecule type" value="Genomic_DNA"/>
</dbReference>
<evidence type="ECO:0000256" key="4">
    <source>
        <dbReference type="HAMAP-Rule" id="MF_01185"/>
    </source>
</evidence>
<dbReference type="PANTHER" id="PTHR39190">
    <property type="entry name" value="FLAGELLAR ASSEMBLY FACTOR FLIW"/>
    <property type="match status" value="1"/>
</dbReference>
<keyword evidence="5" id="KW-0282">Flagellum</keyword>
<dbReference type="PANTHER" id="PTHR39190:SF1">
    <property type="entry name" value="FLAGELLAR ASSEMBLY FACTOR FLIW"/>
    <property type="match status" value="1"/>
</dbReference>
<comment type="caution">
    <text evidence="5">The sequence shown here is derived from an EMBL/GenBank/DDBJ whole genome shotgun (WGS) entry which is preliminary data.</text>
</comment>
<gene>
    <name evidence="4" type="primary">fliW</name>
    <name evidence="5" type="ORF">K3T81_15605</name>
</gene>
<evidence type="ECO:0000313" key="6">
    <source>
        <dbReference type="Proteomes" id="UP001199631"/>
    </source>
</evidence>
<dbReference type="Pfam" id="PF02623">
    <property type="entry name" value="FliW"/>
    <property type="match status" value="1"/>
</dbReference>
<keyword evidence="2 4" id="KW-1005">Bacterial flagellum biogenesis</keyword>
<comment type="subunit">
    <text evidence="4">Interacts with translational regulator CsrA and flagellin(s).</text>
</comment>
<protein>
    <recommendedName>
        <fullName evidence="4">Flagellar assembly factor FliW</fullName>
    </recommendedName>
</protein>
<sequence>MRIQTRYLGEVEVEEQQLIHFAKGIPGFIDEKRFVLLELADNPAFQILQSVETKDVAFVITTPHTVYPDYTIKLDDAIMESLQIETEKDVLLFSIVTLKSPFQKSTLNLKSPLVINPRSKRGKQYIVAIDEYSTTAPIVPETPMEAKGE</sequence>
<dbReference type="GO" id="GO:0006417">
    <property type="term" value="P:regulation of translation"/>
    <property type="evidence" value="ECO:0007669"/>
    <property type="project" value="UniProtKB-KW"/>
</dbReference>
<evidence type="ECO:0000256" key="3">
    <source>
        <dbReference type="ARBA" id="ARBA00022845"/>
    </source>
</evidence>
<dbReference type="HAMAP" id="MF_01185">
    <property type="entry name" value="FliW"/>
    <property type="match status" value="1"/>
</dbReference>
<evidence type="ECO:0000256" key="2">
    <source>
        <dbReference type="ARBA" id="ARBA00022795"/>
    </source>
</evidence>
<dbReference type="Gene3D" id="2.30.290.10">
    <property type="entry name" value="BH3618-like"/>
    <property type="match status" value="1"/>
</dbReference>
<keyword evidence="1 4" id="KW-0963">Cytoplasm</keyword>
<dbReference type="InterPro" id="IPR003775">
    <property type="entry name" value="Flagellar_assembly_factor_FliW"/>
</dbReference>
<accession>A0AAW5BCP8</accession>
<dbReference type="Proteomes" id="UP001199631">
    <property type="component" value="Unassembled WGS sequence"/>
</dbReference>
<keyword evidence="4" id="KW-0143">Chaperone</keyword>
<comment type="similarity">
    <text evidence="4">Belongs to the FliW family.</text>
</comment>
<dbReference type="NCBIfam" id="NF009793">
    <property type="entry name" value="PRK13285.1-1"/>
    <property type="match status" value="1"/>
</dbReference>
<evidence type="ECO:0000256" key="1">
    <source>
        <dbReference type="ARBA" id="ARBA00022490"/>
    </source>
</evidence>
<keyword evidence="5" id="KW-0966">Cell projection</keyword>
<comment type="function">
    <text evidence="4">Acts as an anti-CsrA protein, binds CsrA and prevents it from repressing translation of its target genes, one of which is flagellin. Binds to flagellin and participates in the assembly of the flagellum.</text>
</comment>
<dbReference type="AlphaFoldDB" id="A0AAW5BCP8"/>
<dbReference type="GO" id="GO:0005737">
    <property type="term" value="C:cytoplasm"/>
    <property type="evidence" value="ECO:0007669"/>
    <property type="project" value="UniProtKB-SubCell"/>
</dbReference>